<evidence type="ECO:0000256" key="2">
    <source>
        <dbReference type="ARBA" id="ARBA00008017"/>
    </source>
</evidence>
<evidence type="ECO:0000256" key="6">
    <source>
        <dbReference type="SAM" id="Phobius"/>
    </source>
</evidence>
<organism evidence="8">
    <name type="scientific">marine sediment metagenome</name>
    <dbReference type="NCBI Taxonomy" id="412755"/>
    <lineage>
        <taxon>unclassified sequences</taxon>
        <taxon>metagenomes</taxon>
        <taxon>ecological metagenomes</taxon>
    </lineage>
</organism>
<feature type="transmembrane region" description="Helical" evidence="6">
    <location>
        <begin position="267"/>
        <end position="290"/>
    </location>
</feature>
<dbReference type="InterPro" id="IPR011014">
    <property type="entry name" value="MscS_channel_TM-2"/>
</dbReference>
<protein>
    <recommendedName>
        <fullName evidence="7">Mechanosensitive ion channel MscS domain-containing protein</fullName>
    </recommendedName>
</protein>
<proteinExistence type="inferred from homology"/>
<comment type="caution">
    <text evidence="8">The sequence shown here is derived from an EMBL/GenBank/DDBJ whole genome shotgun (WGS) entry which is preliminary data.</text>
</comment>
<feature type="transmembrane region" description="Helical" evidence="6">
    <location>
        <begin position="336"/>
        <end position="366"/>
    </location>
</feature>
<dbReference type="PANTHER" id="PTHR30347:SF1">
    <property type="entry name" value="MECHANOSENSITIVE CHANNEL MSCK"/>
    <property type="match status" value="1"/>
</dbReference>
<evidence type="ECO:0000256" key="5">
    <source>
        <dbReference type="ARBA" id="ARBA00023136"/>
    </source>
</evidence>
<dbReference type="SUPFAM" id="SSF50182">
    <property type="entry name" value="Sm-like ribonucleoproteins"/>
    <property type="match status" value="1"/>
</dbReference>
<feature type="domain" description="Mechanosensitive ion channel MscS" evidence="7">
    <location>
        <begin position="440"/>
        <end position="506"/>
    </location>
</feature>
<dbReference type="AlphaFoldDB" id="X0TYQ1"/>
<feature type="transmembrane region" description="Helical" evidence="6">
    <location>
        <begin position="424"/>
        <end position="453"/>
    </location>
</feature>
<dbReference type="GO" id="GO:0016020">
    <property type="term" value="C:membrane"/>
    <property type="evidence" value="ECO:0007669"/>
    <property type="project" value="UniProtKB-SubCell"/>
</dbReference>
<reference evidence="8" key="1">
    <citation type="journal article" date="2014" name="Front. Microbiol.">
        <title>High frequency of phylogenetically diverse reductive dehalogenase-homologous genes in deep subseafloor sedimentary metagenomes.</title>
        <authorList>
            <person name="Kawai M."/>
            <person name="Futagami T."/>
            <person name="Toyoda A."/>
            <person name="Takaki Y."/>
            <person name="Nishi S."/>
            <person name="Hori S."/>
            <person name="Arai W."/>
            <person name="Tsubouchi T."/>
            <person name="Morono Y."/>
            <person name="Uchiyama I."/>
            <person name="Ito T."/>
            <person name="Fujiyama A."/>
            <person name="Inagaki F."/>
            <person name="Takami H."/>
        </authorList>
    </citation>
    <scope>NUCLEOTIDE SEQUENCE</scope>
    <source>
        <strain evidence="8">Expedition CK06-06</strain>
    </source>
</reference>
<dbReference type="EMBL" id="BARS01002110">
    <property type="protein sequence ID" value="GAF81285.1"/>
    <property type="molecule type" value="Genomic_DNA"/>
</dbReference>
<sequence length="513" mass="55584">INAQARTIDVAMARIVEAQDAVRAELFVRNGAAVWEIQRGDLEGDLPLVGEALNAGISRSRRYVETNAGRLLGQLLLIAAFWFALYRARQAFEGASEEDPITRSANAAAFAHPAAAAWLVGIGATRAIHPEAPPTFANLLVLTALVPWLLVLHSMLPQAFYRHILALAGLAALLIFYTWTSGVEVFSQFLLLMLVALTLVWLLLLRRPSRLAEFPPSFREGPAARFLAGWLRITTYIVAFALLAALVGYRALAEMGMRVALGGNFALFSFVAAAGILEALLTVGLGGSALSSLRMLHTRRRLVLGVLSRAVRLVLAVTFVFAMLSVVGVAEPFVRLIVGILTAQIGYGTVQLSLGGVLAFVATLWVSLKLGRLVTFVFDAEVVPRVRMAPGVPYAIGTFARYLIIVFGFVIAIAMLGFQMDRLALVVSALGVGIGFGLQNVVNNFVSGVIMLFERPIRVGDRVQLDDLVGEVTSIGIRASIIRTFDGLDAIVPNAEFISTRVINWTLTDYKRR</sequence>
<feature type="non-terminal residue" evidence="8">
    <location>
        <position position="513"/>
    </location>
</feature>
<feature type="transmembrane region" description="Helical" evidence="6">
    <location>
        <begin position="185"/>
        <end position="205"/>
    </location>
</feature>
<dbReference type="GO" id="GO:0055085">
    <property type="term" value="P:transmembrane transport"/>
    <property type="evidence" value="ECO:0007669"/>
    <property type="project" value="InterPro"/>
</dbReference>
<keyword evidence="5 6" id="KW-0472">Membrane</keyword>
<dbReference type="PANTHER" id="PTHR30347">
    <property type="entry name" value="POTASSIUM CHANNEL RELATED"/>
    <property type="match status" value="1"/>
</dbReference>
<evidence type="ECO:0000256" key="1">
    <source>
        <dbReference type="ARBA" id="ARBA00004141"/>
    </source>
</evidence>
<accession>X0TYQ1</accession>
<dbReference type="InterPro" id="IPR052702">
    <property type="entry name" value="MscS-like_channel"/>
</dbReference>
<feature type="transmembrane region" description="Helical" evidence="6">
    <location>
        <begin position="159"/>
        <end position="179"/>
    </location>
</feature>
<keyword evidence="4 6" id="KW-1133">Transmembrane helix</keyword>
<evidence type="ECO:0000256" key="3">
    <source>
        <dbReference type="ARBA" id="ARBA00022692"/>
    </source>
</evidence>
<evidence type="ECO:0000256" key="4">
    <source>
        <dbReference type="ARBA" id="ARBA00022989"/>
    </source>
</evidence>
<feature type="non-terminal residue" evidence="8">
    <location>
        <position position="1"/>
    </location>
</feature>
<dbReference type="InterPro" id="IPR023408">
    <property type="entry name" value="MscS_beta-dom_sf"/>
</dbReference>
<dbReference type="Pfam" id="PF00924">
    <property type="entry name" value="MS_channel_2nd"/>
    <property type="match status" value="1"/>
</dbReference>
<feature type="transmembrane region" description="Helical" evidence="6">
    <location>
        <begin position="68"/>
        <end position="86"/>
    </location>
</feature>
<dbReference type="Gene3D" id="2.30.30.60">
    <property type="match status" value="1"/>
</dbReference>
<feature type="transmembrane region" description="Helical" evidence="6">
    <location>
        <begin position="135"/>
        <end position="152"/>
    </location>
</feature>
<feature type="transmembrane region" description="Helical" evidence="6">
    <location>
        <begin position="310"/>
        <end position="330"/>
    </location>
</feature>
<feature type="transmembrane region" description="Helical" evidence="6">
    <location>
        <begin position="394"/>
        <end position="418"/>
    </location>
</feature>
<evidence type="ECO:0000313" key="8">
    <source>
        <dbReference type="EMBL" id="GAF81285.1"/>
    </source>
</evidence>
<dbReference type="Gene3D" id="1.10.287.1260">
    <property type="match status" value="1"/>
</dbReference>
<comment type="similarity">
    <text evidence="2">Belongs to the MscS (TC 1.A.23) family.</text>
</comment>
<dbReference type="SUPFAM" id="SSF82861">
    <property type="entry name" value="Mechanosensitive channel protein MscS (YggB), transmembrane region"/>
    <property type="match status" value="1"/>
</dbReference>
<dbReference type="InterPro" id="IPR006685">
    <property type="entry name" value="MscS_channel_2nd"/>
</dbReference>
<name>X0TYQ1_9ZZZZ</name>
<feature type="transmembrane region" description="Helical" evidence="6">
    <location>
        <begin position="226"/>
        <end position="247"/>
    </location>
</feature>
<dbReference type="InterPro" id="IPR010920">
    <property type="entry name" value="LSM_dom_sf"/>
</dbReference>
<gene>
    <name evidence="8" type="ORF">S01H1_03940</name>
</gene>
<comment type="subcellular location">
    <subcellularLocation>
        <location evidence="1">Membrane</location>
        <topology evidence="1">Multi-pass membrane protein</topology>
    </subcellularLocation>
</comment>
<keyword evidence="3 6" id="KW-0812">Transmembrane</keyword>
<evidence type="ECO:0000259" key="7">
    <source>
        <dbReference type="Pfam" id="PF00924"/>
    </source>
</evidence>